<gene>
    <name evidence="2" type="ORF">AFUS01_LOCUS30145</name>
</gene>
<evidence type="ECO:0000313" key="2">
    <source>
        <dbReference type="EMBL" id="CAG7819715.1"/>
    </source>
</evidence>
<keyword evidence="3" id="KW-1185">Reference proteome</keyword>
<accession>A0A8J2PM44</accession>
<evidence type="ECO:0000256" key="1">
    <source>
        <dbReference type="SAM" id="MobiDB-lite"/>
    </source>
</evidence>
<proteinExistence type="predicted"/>
<dbReference type="Proteomes" id="UP000708208">
    <property type="component" value="Unassembled WGS sequence"/>
</dbReference>
<dbReference type="EMBL" id="CAJVCH010457531">
    <property type="protein sequence ID" value="CAG7819715.1"/>
    <property type="molecule type" value="Genomic_DNA"/>
</dbReference>
<organism evidence="2 3">
    <name type="scientific">Allacma fusca</name>
    <dbReference type="NCBI Taxonomy" id="39272"/>
    <lineage>
        <taxon>Eukaryota</taxon>
        <taxon>Metazoa</taxon>
        <taxon>Ecdysozoa</taxon>
        <taxon>Arthropoda</taxon>
        <taxon>Hexapoda</taxon>
        <taxon>Collembola</taxon>
        <taxon>Symphypleona</taxon>
        <taxon>Sminthuridae</taxon>
        <taxon>Allacma</taxon>
    </lineage>
</organism>
<feature type="non-terminal residue" evidence="2">
    <location>
        <position position="1"/>
    </location>
</feature>
<protein>
    <submittedName>
        <fullName evidence="2">Uncharacterized protein</fullName>
    </submittedName>
</protein>
<dbReference type="OrthoDB" id="6776294at2759"/>
<name>A0A8J2PM44_9HEXA</name>
<comment type="caution">
    <text evidence="2">The sequence shown here is derived from an EMBL/GenBank/DDBJ whole genome shotgun (WGS) entry which is preliminary data.</text>
</comment>
<sequence>MFALVEFVKDVSNEGTTACEIVHFSWLNTDQTSCYWPGNARYFGAFKNSTPPGAKWKSCPVNVKFVSDNLDQVRKSRDKFIHDSELDSTMDEANIKLRKKKPIPAAKSRESNSSSPDSSPTNQIRPKQSNLPPAPAVEPLPSASVSTPLATFAYLDSEEQITTVLENNDGKRDKS</sequence>
<reference evidence="2" key="1">
    <citation type="submission" date="2021-06" db="EMBL/GenBank/DDBJ databases">
        <authorList>
            <person name="Hodson N. C."/>
            <person name="Mongue J. A."/>
            <person name="Jaron S. K."/>
        </authorList>
    </citation>
    <scope>NUCLEOTIDE SEQUENCE</scope>
</reference>
<evidence type="ECO:0000313" key="3">
    <source>
        <dbReference type="Proteomes" id="UP000708208"/>
    </source>
</evidence>
<feature type="compositionally biased region" description="Polar residues" evidence="1">
    <location>
        <begin position="120"/>
        <end position="131"/>
    </location>
</feature>
<dbReference type="AlphaFoldDB" id="A0A8J2PM44"/>
<feature type="region of interest" description="Disordered" evidence="1">
    <location>
        <begin position="91"/>
        <end position="143"/>
    </location>
</feature>